<feature type="compositionally biased region" description="Polar residues" evidence="1">
    <location>
        <begin position="348"/>
        <end position="367"/>
    </location>
</feature>
<evidence type="ECO:0000313" key="3">
    <source>
        <dbReference type="Proteomes" id="UP000708208"/>
    </source>
</evidence>
<name>A0A8J2P4F4_9HEXA</name>
<evidence type="ECO:0000256" key="1">
    <source>
        <dbReference type="SAM" id="MobiDB-lite"/>
    </source>
</evidence>
<dbReference type="AlphaFoldDB" id="A0A8J2P4F4"/>
<feature type="compositionally biased region" description="Polar residues" evidence="1">
    <location>
        <begin position="91"/>
        <end position="102"/>
    </location>
</feature>
<evidence type="ECO:0000313" key="2">
    <source>
        <dbReference type="EMBL" id="CAG7731570.1"/>
    </source>
</evidence>
<comment type="caution">
    <text evidence="2">The sequence shown here is derived from an EMBL/GenBank/DDBJ whole genome shotgun (WGS) entry which is preliminary data.</text>
</comment>
<proteinExistence type="predicted"/>
<feature type="region of interest" description="Disordered" evidence="1">
    <location>
        <begin position="72"/>
        <end position="113"/>
    </location>
</feature>
<dbReference type="Proteomes" id="UP000708208">
    <property type="component" value="Unassembled WGS sequence"/>
</dbReference>
<reference evidence="2" key="1">
    <citation type="submission" date="2021-06" db="EMBL/GenBank/DDBJ databases">
        <authorList>
            <person name="Hodson N. C."/>
            <person name="Mongue J. A."/>
            <person name="Jaron S. K."/>
        </authorList>
    </citation>
    <scope>NUCLEOTIDE SEQUENCE</scope>
</reference>
<organism evidence="2 3">
    <name type="scientific">Allacma fusca</name>
    <dbReference type="NCBI Taxonomy" id="39272"/>
    <lineage>
        <taxon>Eukaryota</taxon>
        <taxon>Metazoa</taxon>
        <taxon>Ecdysozoa</taxon>
        <taxon>Arthropoda</taxon>
        <taxon>Hexapoda</taxon>
        <taxon>Collembola</taxon>
        <taxon>Symphypleona</taxon>
        <taxon>Sminthuridae</taxon>
        <taxon>Allacma</taxon>
    </lineage>
</organism>
<feature type="region of interest" description="Disordered" evidence="1">
    <location>
        <begin position="348"/>
        <end position="374"/>
    </location>
</feature>
<sequence>MPICGVQDHKLLQWQLISETIVIFTYFQILLTLINMPSRGEVQVPTSAGRGSFLESLRLIFQNIAKAFRSKPRAETKSLQNNPDDSRIVKKSSSGLNCLKGSQSKKKGDEKETYLRQSIKSLEESNDNETPVPSLEVPAETTVIVEPPPRPGDQLSPEISQLISESMMTMVDEGLRRHKEILFGLTDGPEFCTESQMTKYHQTALERTLQEYRATYEELLPPKILEEYGNILSRKISLQLVVYWARYEHRVEKLQKKISALAFEAATSYDDAMEQEDIAKLSEDTFKNKHQELVEELVFNFQEKLAELGVEQEMIQVSTNQVEFQLQEKFTQYNKQFLDDVFINEEPNSPSSDAVVSEDPNNQSSDKVSNEDQNNRHSRAIIRFLIYTSLEQFR</sequence>
<dbReference type="EMBL" id="CAJVCH010215251">
    <property type="protein sequence ID" value="CAG7731570.1"/>
    <property type="molecule type" value="Genomic_DNA"/>
</dbReference>
<keyword evidence="3" id="KW-1185">Reference proteome</keyword>
<protein>
    <submittedName>
        <fullName evidence="2">Uncharacterized protein</fullName>
    </submittedName>
</protein>
<gene>
    <name evidence="2" type="ORF">AFUS01_LOCUS20151</name>
</gene>
<accession>A0A8J2P4F4</accession>